<evidence type="ECO:0000256" key="2">
    <source>
        <dbReference type="ARBA" id="ARBA00010671"/>
    </source>
</evidence>
<comment type="similarity">
    <text evidence="2">Belongs to the Orn/Lys/Arg decarboxylase class-I family.</text>
</comment>
<dbReference type="GO" id="GO:0016831">
    <property type="term" value="F:carboxy-lyase activity"/>
    <property type="evidence" value="ECO:0007669"/>
    <property type="project" value="UniProtKB-KW"/>
</dbReference>
<comment type="cofactor">
    <cofactor evidence="1">
        <name>pyridoxal 5'-phosphate</name>
        <dbReference type="ChEBI" id="CHEBI:597326"/>
    </cofactor>
</comment>
<dbReference type="AlphaFoldDB" id="A0A1I1UP26"/>
<evidence type="ECO:0000313" key="8">
    <source>
        <dbReference type="EMBL" id="SFD72454.1"/>
    </source>
</evidence>
<accession>A0A1I1UP26</accession>
<dbReference type="STRING" id="640948.SAMN05216238_103303"/>
<keyword evidence="4" id="KW-0663">Pyridoxal phosphate</keyword>
<evidence type="ECO:0000259" key="7">
    <source>
        <dbReference type="Pfam" id="PF03711"/>
    </source>
</evidence>
<name>A0A1I1UP26_9BACI</name>
<evidence type="ECO:0000256" key="3">
    <source>
        <dbReference type="ARBA" id="ARBA00022793"/>
    </source>
</evidence>
<dbReference type="Gene3D" id="3.90.105.10">
    <property type="entry name" value="Molybdopterin biosynthesis moea protein, domain 2"/>
    <property type="match status" value="1"/>
</dbReference>
<evidence type="ECO:0000259" key="6">
    <source>
        <dbReference type="Pfam" id="PF01276"/>
    </source>
</evidence>
<keyword evidence="5" id="KW-0456">Lyase</keyword>
<dbReference type="Proteomes" id="UP000199474">
    <property type="component" value="Unassembled WGS sequence"/>
</dbReference>
<reference evidence="9" key="1">
    <citation type="submission" date="2016-10" db="EMBL/GenBank/DDBJ databases">
        <authorList>
            <person name="Varghese N."/>
            <person name="Submissions S."/>
        </authorList>
    </citation>
    <scope>NUCLEOTIDE SEQUENCE [LARGE SCALE GENOMIC DNA]</scope>
    <source>
        <strain evidence="9">DSM 22530</strain>
    </source>
</reference>
<dbReference type="InterPro" id="IPR015421">
    <property type="entry name" value="PyrdxlP-dep_Trfase_major"/>
</dbReference>
<dbReference type="InterPro" id="IPR015424">
    <property type="entry name" value="PyrdxlP-dep_Trfase"/>
</dbReference>
<keyword evidence="9" id="KW-1185">Reference proteome</keyword>
<dbReference type="SUPFAM" id="SSF53383">
    <property type="entry name" value="PLP-dependent transferases"/>
    <property type="match status" value="1"/>
</dbReference>
<dbReference type="InterPro" id="IPR052357">
    <property type="entry name" value="Orn_Lys_Arg_decarboxylase-I"/>
</dbReference>
<dbReference type="Gene3D" id="3.40.640.10">
    <property type="entry name" value="Type I PLP-dependent aspartate aminotransferase-like (Major domain)"/>
    <property type="match status" value="1"/>
</dbReference>
<gene>
    <name evidence="8" type="ORF">SAMN05216238_103303</name>
</gene>
<evidence type="ECO:0000256" key="4">
    <source>
        <dbReference type="ARBA" id="ARBA00022898"/>
    </source>
</evidence>
<evidence type="ECO:0000256" key="1">
    <source>
        <dbReference type="ARBA" id="ARBA00001933"/>
    </source>
</evidence>
<evidence type="ECO:0000313" key="9">
    <source>
        <dbReference type="Proteomes" id="UP000199474"/>
    </source>
</evidence>
<proteinExistence type="inferred from homology"/>
<keyword evidence="3" id="KW-0210">Decarboxylase</keyword>
<dbReference type="InterPro" id="IPR000310">
    <property type="entry name" value="Orn/Lys/Arg_deCO2ase_major_dom"/>
</dbReference>
<dbReference type="PANTHER" id="PTHR43277:SF3">
    <property type="entry name" value="DECARBOXYLASE, PUTATIVE-RELATED"/>
    <property type="match status" value="1"/>
</dbReference>
<protein>
    <submittedName>
        <fullName evidence="8">Lysine decarboxylase</fullName>
    </submittedName>
</protein>
<dbReference type="Pfam" id="PF03711">
    <property type="entry name" value="OKR_DC_1_C"/>
    <property type="match status" value="1"/>
</dbReference>
<dbReference type="PANTHER" id="PTHR43277">
    <property type="entry name" value="ARGININE DECARBOXYLASE"/>
    <property type="match status" value="1"/>
</dbReference>
<dbReference type="InterPro" id="IPR008286">
    <property type="entry name" value="Prn/Lys/Arg_de-COase_C"/>
</dbReference>
<organism evidence="8 9">
    <name type="scientific">Lentibacillus persicus</name>
    <dbReference type="NCBI Taxonomy" id="640948"/>
    <lineage>
        <taxon>Bacteria</taxon>
        <taxon>Bacillati</taxon>
        <taxon>Bacillota</taxon>
        <taxon>Bacilli</taxon>
        <taxon>Bacillales</taxon>
        <taxon>Bacillaceae</taxon>
        <taxon>Lentibacillus</taxon>
    </lineage>
</organism>
<dbReference type="EMBL" id="FOMR01000003">
    <property type="protein sequence ID" value="SFD72454.1"/>
    <property type="molecule type" value="Genomic_DNA"/>
</dbReference>
<feature type="domain" description="Orn/Lys/Arg decarboxylases family 1 pyridoxal-P attachment site" evidence="6">
    <location>
        <begin position="8"/>
        <end position="307"/>
    </location>
</feature>
<sequence>MSRNQKNTPLYTMLENFTASRPVSFHVPGHKNGNIIPSQGKEAFKSLLQLDLTELSGLDDLHAPHGVIKDAQELTAELFEADASYFLIGGSTSGNLAMILSVCSPGDEMIVQRNSHKSIFNGLELAGAKPVFVAPEFDEAVHRYTAPGKDSIKRALDRHPRAKGVVLTYPDYFGRTYGLNEMIQLIHEYNIPVLVDEAHGIHFFLDDSFPEAALAMGADAVVQSAHKMAPAMTMGAFLHTQSERMSSSRIARYLQMVQSSSPSYPIMASLDLARSFLAHLTSTDLRRILNSAEEVRDILKKGDLWHIVPGDDPLKITLQAKLGVPAETIAGLFEQEGIYPELATHNQLLLVHGLAPFNQMKRLEKAVGRINAQLKNIPNHDIIDTNNLFKERITELELDYFTMNQRNSIQVPLRKAENCIAAEAVIPYPPGIPFVLKGEQITRNHIEIIEQFMQQGVTIQHRDIEEGISVFC</sequence>
<feature type="domain" description="Orn/Lys/Arg decarboxylase C-terminal" evidence="7">
    <location>
        <begin position="402"/>
        <end position="452"/>
    </location>
</feature>
<dbReference type="RefSeq" id="WP_090083003.1">
    <property type="nucleotide sequence ID" value="NZ_FOMR01000003.1"/>
</dbReference>
<dbReference type="OrthoDB" id="9815233at2"/>
<evidence type="ECO:0000256" key="5">
    <source>
        <dbReference type="ARBA" id="ARBA00023239"/>
    </source>
</evidence>
<dbReference type="Pfam" id="PF01276">
    <property type="entry name" value="OKR_DC_1"/>
    <property type="match status" value="1"/>
</dbReference>